<dbReference type="EMBL" id="JQSG02000006">
    <property type="protein sequence ID" value="OBS08113.1"/>
    <property type="molecule type" value="Genomic_DNA"/>
</dbReference>
<dbReference type="Gene3D" id="3.90.70.10">
    <property type="entry name" value="Cysteine proteinases"/>
    <property type="match status" value="1"/>
</dbReference>
<feature type="domain" description="Peptidase C39" evidence="1">
    <location>
        <begin position="15"/>
        <end position="145"/>
    </location>
</feature>
<evidence type="ECO:0000259" key="1">
    <source>
        <dbReference type="PROSITE" id="PS50990"/>
    </source>
</evidence>
<gene>
    <name evidence="2" type="ORF">Thpro_022363</name>
</gene>
<dbReference type="GO" id="GO:0005524">
    <property type="term" value="F:ATP binding"/>
    <property type="evidence" value="ECO:0007669"/>
    <property type="project" value="InterPro"/>
</dbReference>
<dbReference type="AlphaFoldDB" id="A0A1A6C0N4"/>
<protein>
    <recommendedName>
        <fullName evidence="1">Peptidase C39 domain-containing protein</fullName>
    </recommendedName>
</protein>
<accession>A0A1A6C0N4</accession>
<dbReference type="GO" id="GO:0008233">
    <property type="term" value="F:peptidase activity"/>
    <property type="evidence" value="ECO:0007669"/>
    <property type="project" value="InterPro"/>
</dbReference>
<evidence type="ECO:0000313" key="2">
    <source>
        <dbReference type="EMBL" id="OBS08113.1"/>
    </source>
</evidence>
<dbReference type="GO" id="GO:0016020">
    <property type="term" value="C:membrane"/>
    <property type="evidence" value="ECO:0007669"/>
    <property type="project" value="InterPro"/>
</dbReference>
<dbReference type="Proteomes" id="UP000029273">
    <property type="component" value="Unassembled WGS sequence"/>
</dbReference>
<keyword evidence="3" id="KW-1185">Reference proteome</keyword>
<organism evidence="2 3">
    <name type="scientific">Acidihalobacter prosperus</name>
    <dbReference type="NCBI Taxonomy" id="160660"/>
    <lineage>
        <taxon>Bacteria</taxon>
        <taxon>Pseudomonadati</taxon>
        <taxon>Pseudomonadota</taxon>
        <taxon>Gammaproteobacteria</taxon>
        <taxon>Chromatiales</taxon>
        <taxon>Ectothiorhodospiraceae</taxon>
        <taxon>Acidihalobacter</taxon>
    </lineage>
</organism>
<name>A0A1A6C0N4_9GAMM</name>
<dbReference type="Pfam" id="PF03412">
    <property type="entry name" value="Peptidase_C39"/>
    <property type="match status" value="1"/>
</dbReference>
<proteinExistence type="predicted"/>
<reference evidence="2 3" key="1">
    <citation type="journal article" date="2014" name="Genome Announc.">
        <title>Draft Genome Sequence of the Iron-Oxidizing, Acidophilic, and Halotolerant 'Thiobacillus prosperus' Type Strain DSM 5130.</title>
        <authorList>
            <person name="Ossandon F.J."/>
            <person name="Cardenas J.P."/>
            <person name="Corbett M."/>
            <person name="Quatrini R."/>
            <person name="Holmes D.S."/>
            <person name="Watkin E."/>
        </authorList>
    </citation>
    <scope>NUCLEOTIDE SEQUENCE [LARGE SCALE GENOMIC DNA]</scope>
    <source>
        <strain evidence="2 3">DSM 5130</strain>
    </source>
</reference>
<sequence length="190" mass="21219">MDSIQALKFKDVVPQGTDYSCGSAAVATILRYAYGRPVDGQEVLRGMLAASDAQEVRKRGFSMLDMQRYVERLGYRGIGYHVPPTVLSTLKMPVIVLLSLHGYEHFVVLKRVDDGYAFVADPRLGNREIRLPEFVRDWNGVIFAIVGRDYDRSTPLRKGGVTRVRAVMPLVHEILGAPIGHFGVTPINQF</sequence>
<evidence type="ECO:0000313" key="3">
    <source>
        <dbReference type="Proteomes" id="UP000029273"/>
    </source>
</evidence>
<dbReference type="GO" id="GO:0006508">
    <property type="term" value="P:proteolysis"/>
    <property type="evidence" value="ECO:0007669"/>
    <property type="project" value="InterPro"/>
</dbReference>
<dbReference type="CDD" id="cd02423">
    <property type="entry name" value="Peptidase_C39G"/>
    <property type="match status" value="1"/>
</dbReference>
<dbReference type="InterPro" id="IPR005074">
    <property type="entry name" value="Peptidase_C39"/>
</dbReference>
<dbReference type="PROSITE" id="PS50990">
    <property type="entry name" value="PEPTIDASE_C39"/>
    <property type="match status" value="1"/>
</dbReference>
<comment type="caution">
    <text evidence="2">The sequence shown here is derived from an EMBL/GenBank/DDBJ whole genome shotgun (WGS) entry which is preliminary data.</text>
</comment>